<feature type="region of interest" description="Disordered" evidence="1">
    <location>
        <begin position="23"/>
        <end position="60"/>
    </location>
</feature>
<evidence type="ECO:0000256" key="1">
    <source>
        <dbReference type="SAM" id="MobiDB-lite"/>
    </source>
</evidence>
<keyword evidence="3" id="KW-1185">Reference proteome</keyword>
<comment type="caution">
    <text evidence="2">The sequence shown here is derived from an EMBL/GenBank/DDBJ whole genome shotgun (WGS) entry which is preliminary data.</text>
</comment>
<name>A0A811YME6_NYCPR</name>
<dbReference type="EMBL" id="CAJHUB010000681">
    <property type="protein sequence ID" value="CAD7678646.1"/>
    <property type="molecule type" value="Genomic_DNA"/>
</dbReference>
<evidence type="ECO:0000313" key="3">
    <source>
        <dbReference type="Proteomes" id="UP000645828"/>
    </source>
</evidence>
<proteinExistence type="predicted"/>
<dbReference type="AlphaFoldDB" id="A0A811YME6"/>
<dbReference type="Proteomes" id="UP000645828">
    <property type="component" value="Unassembled WGS sequence"/>
</dbReference>
<sequence length="210" mass="24556">MEHEILMKPRFLSKRLRQGSWLTPKYYEEEEEEEKEEEEEEEEEEIYHFMPENTSSERSDYSVSPADICFSFSREARLRKWFKKANAAKTVTKSPGMCVLPTTDHTRVPPGLLREDGDERNSWQPCAYCTRIKYKDLKGTEKHGLATARRNLPGEEANSFLEAFKEKMVAPRHEETSQRPPRVGTFWGAWASPHQPCLFLELTFHLQGLI</sequence>
<feature type="compositionally biased region" description="Acidic residues" evidence="1">
    <location>
        <begin position="28"/>
        <end position="45"/>
    </location>
</feature>
<accession>A0A811YME6</accession>
<reference evidence="2" key="1">
    <citation type="submission" date="2020-12" db="EMBL/GenBank/DDBJ databases">
        <authorList>
            <consortium name="Molecular Ecology Group"/>
        </authorList>
    </citation>
    <scope>NUCLEOTIDE SEQUENCE</scope>
    <source>
        <strain evidence="2">TBG_1078</strain>
    </source>
</reference>
<gene>
    <name evidence="2" type="ORF">NYPRO_LOCUS11444</name>
</gene>
<evidence type="ECO:0000313" key="2">
    <source>
        <dbReference type="EMBL" id="CAD7678646.1"/>
    </source>
</evidence>
<organism evidence="2 3">
    <name type="scientific">Nyctereutes procyonoides</name>
    <name type="common">Raccoon dog</name>
    <name type="synonym">Canis procyonoides</name>
    <dbReference type="NCBI Taxonomy" id="34880"/>
    <lineage>
        <taxon>Eukaryota</taxon>
        <taxon>Metazoa</taxon>
        <taxon>Chordata</taxon>
        <taxon>Craniata</taxon>
        <taxon>Vertebrata</taxon>
        <taxon>Euteleostomi</taxon>
        <taxon>Mammalia</taxon>
        <taxon>Eutheria</taxon>
        <taxon>Laurasiatheria</taxon>
        <taxon>Carnivora</taxon>
        <taxon>Caniformia</taxon>
        <taxon>Canidae</taxon>
        <taxon>Nyctereutes</taxon>
    </lineage>
</organism>
<protein>
    <submittedName>
        <fullName evidence="2">(raccoon dog) hypothetical protein</fullName>
    </submittedName>
</protein>